<dbReference type="InterPro" id="IPR023404">
    <property type="entry name" value="rSAM_horseshoe"/>
</dbReference>
<dbReference type="Gene3D" id="3.40.50.280">
    <property type="entry name" value="Cobalamin-binding domain"/>
    <property type="match status" value="1"/>
</dbReference>
<evidence type="ECO:0000256" key="3">
    <source>
        <dbReference type="ARBA" id="ARBA00022723"/>
    </source>
</evidence>
<dbReference type="RefSeq" id="WP_184312728.1">
    <property type="nucleotide sequence ID" value="NZ_JACHEN010000035.1"/>
</dbReference>
<name>A0A841L7J1_9FIRM</name>
<evidence type="ECO:0000313" key="9">
    <source>
        <dbReference type="Proteomes" id="UP000579281"/>
    </source>
</evidence>
<dbReference type="PROSITE" id="PS51332">
    <property type="entry name" value="B12_BINDING"/>
    <property type="match status" value="1"/>
</dbReference>
<keyword evidence="5" id="KW-0411">Iron-sulfur</keyword>
<reference evidence="8 9" key="1">
    <citation type="submission" date="2020-08" db="EMBL/GenBank/DDBJ databases">
        <title>Genomic Encyclopedia of Type Strains, Phase IV (KMG-IV): sequencing the most valuable type-strain genomes for metagenomic binning, comparative biology and taxonomic classification.</title>
        <authorList>
            <person name="Goeker M."/>
        </authorList>
    </citation>
    <scope>NUCLEOTIDE SEQUENCE [LARGE SCALE GENOMIC DNA]</scope>
    <source>
        <strain evidence="8 9">DSM 103526</strain>
    </source>
</reference>
<evidence type="ECO:0000256" key="1">
    <source>
        <dbReference type="ARBA" id="ARBA00001966"/>
    </source>
</evidence>
<dbReference type="Pfam" id="PF02310">
    <property type="entry name" value="B12-binding"/>
    <property type="match status" value="1"/>
</dbReference>
<gene>
    <name evidence="8" type="ORF">HNQ80_004394</name>
</gene>
<keyword evidence="4" id="KW-0408">Iron</keyword>
<dbReference type="InterPro" id="IPR025288">
    <property type="entry name" value="DUF4080"/>
</dbReference>
<evidence type="ECO:0000256" key="2">
    <source>
        <dbReference type="ARBA" id="ARBA00022691"/>
    </source>
</evidence>
<dbReference type="GO" id="GO:0003824">
    <property type="term" value="F:catalytic activity"/>
    <property type="evidence" value="ECO:0007669"/>
    <property type="project" value="InterPro"/>
</dbReference>
<evidence type="ECO:0000259" key="7">
    <source>
        <dbReference type="PROSITE" id="PS51918"/>
    </source>
</evidence>
<protein>
    <submittedName>
        <fullName evidence="8">Radical SAM superfamily enzyme YgiQ (UPF0313 family)</fullName>
    </submittedName>
</protein>
<keyword evidence="2" id="KW-0949">S-adenosyl-L-methionine</keyword>
<evidence type="ECO:0000259" key="6">
    <source>
        <dbReference type="PROSITE" id="PS51332"/>
    </source>
</evidence>
<evidence type="ECO:0000313" key="8">
    <source>
        <dbReference type="EMBL" id="MBB6218235.1"/>
    </source>
</evidence>
<dbReference type="EMBL" id="JACHEN010000035">
    <property type="protein sequence ID" value="MBB6218235.1"/>
    <property type="molecule type" value="Genomic_DNA"/>
</dbReference>
<comment type="caution">
    <text evidence="8">The sequence shown here is derived from an EMBL/GenBank/DDBJ whole genome shotgun (WGS) entry which is preliminary data.</text>
</comment>
<comment type="cofactor">
    <cofactor evidence="1">
        <name>[4Fe-4S] cluster</name>
        <dbReference type="ChEBI" id="CHEBI:49883"/>
    </cofactor>
</comment>
<dbReference type="GO" id="GO:0005829">
    <property type="term" value="C:cytosol"/>
    <property type="evidence" value="ECO:0007669"/>
    <property type="project" value="TreeGrafter"/>
</dbReference>
<evidence type="ECO:0000256" key="4">
    <source>
        <dbReference type="ARBA" id="ARBA00023004"/>
    </source>
</evidence>
<dbReference type="InterPro" id="IPR007197">
    <property type="entry name" value="rSAM"/>
</dbReference>
<dbReference type="SFLD" id="SFLDG01082">
    <property type="entry name" value="B12-binding_domain_containing"/>
    <property type="match status" value="1"/>
</dbReference>
<dbReference type="Pfam" id="PF04055">
    <property type="entry name" value="Radical_SAM"/>
    <property type="match status" value="1"/>
</dbReference>
<dbReference type="GO" id="GO:0031419">
    <property type="term" value="F:cobalamin binding"/>
    <property type="evidence" value="ECO:0007669"/>
    <property type="project" value="InterPro"/>
</dbReference>
<organism evidence="8 9">
    <name type="scientific">Anaerosolibacter carboniphilus</name>
    <dbReference type="NCBI Taxonomy" id="1417629"/>
    <lineage>
        <taxon>Bacteria</taxon>
        <taxon>Bacillati</taxon>
        <taxon>Bacillota</taxon>
        <taxon>Clostridia</taxon>
        <taxon>Peptostreptococcales</taxon>
        <taxon>Thermotaleaceae</taxon>
        <taxon>Anaerosolibacter</taxon>
    </lineage>
</organism>
<dbReference type="CDD" id="cd02068">
    <property type="entry name" value="radical_SAM_B12_BD"/>
    <property type="match status" value="1"/>
</dbReference>
<feature type="domain" description="Radical SAM core" evidence="7">
    <location>
        <begin position="173"/>
        <end position="400"/>
    </location>
</feature>
<dbReference type="Pfam" id="PF13311">
    <property type="entry name" value="DUF4080"/>
    <property type="match status" value="1"/>
</dbReference>
<accession>A0A841L7J1</accession>
<dbReference type="InterPro" id="IPR058240">
    <property type="entry name" value="rSAM_sf"/>
</dbReference>
<evidence type="ECO:0000256" key="5">
    <source>
        <dbReference type="ARBA" id="ARBA00023014"/>
    </source>
</evidence>
<sequence length="587" mass="69547">MRILLTTLHSKYIHSSLALQYLRNYCQNMVENIDIKEYTINHDLDYVLSEIYKGKHEIVCFSCYIWNIAQTMSIARNLKKINPKITIILGGPEVSFDAQELLQMNPFVDYIVMGEGEVTFKELLSYLTKRQGDLRTIQGIAYRMNESIFMTEERRLMQELDTISSPFANGLEGYDNRIIYYESSRGCPHNCRYCLSSTIKGVRFFSIDRVKKDMDIFLSARVKQVKFVDRTFNAKKSHCLEIMKYLHRNDNGITNFHFEITADLLDEEILDFLSSVREGLFQFEVGVQTTYDMTMEAIDRKVDFGKLSQTVKIIAGYKNIHLHLDLIAGLPYETFQRFRLSFDEVYHLKPEKLQLGFLKLLKGSGIRQDEKLHEYTYREEPPYEVLGNRYITYEEMLHIKMMEEMVEHYYNTHGFDHGIEFILNRFYDSPASFYLDLGQFWEARGYHHTAHGRNALYEILLNFYTEKKWDELDYFCELLKLDYLKQGKSTVPHFFHPIDEEGFRNKIHQFLQDQGNVIKYLPQYEGLPAKQIIKKVHFESFRYDVLRSFEEKEKTPVEKEPTILLFDYELDHKVFAKSKVYKIDLEG</sequence>
<dbReference type="InterPro" id="IPR051198">
    <property type="entry name" value="BchE-like"/>
</dbReference>
<dbReference type="InterPro" id="IPR006158">
    <property type="entry name" value="Cobalamin-bd"/>
</dbReference>
<dbReference type="GO" id="GO:0051539">
    <property type="term" value="F:4 iron, 4 sulfur cluster binding"/>
    <property type="evidence" value="ECO:0007669"/>
    <property type="project" value="UniProtKB-KW"/>
</dbReference>
<dbReference type="InterPro" id="IPR034466">
    <property type="entry name" value="Methyltransferase_Class_B"/>
</dbReference>
<dbReference type="PANTHER" id="PTHR43409:SF16">
    <property type="entry name" value="SLR0320 PROTEIN"/>
    <property type="match status" value="1"/>
</dbReference>
<dbReference type="Gene3D" id="3.80.30.20">
    <property type="entry name" value="tm_1862 like domain"/>
    <property type="match status" value="1"/>
</dbReference>
<keyword evidence="9" id="KW-1185">Reference proteome</keyword>
<dbReference type="PROSITE" id="PS51918">
    <property type="entry name" value="RADICAL_SAM"/>
    <property type="match status" value="1"/>
</dbReference>
<dbReference type="AlphaFoldDB" id="A0A841L7J1"/>
<dbReference type="SUPFAM" id="SSF102114">
    <property type="entry name" value="Radical SAM enzymes"/>
    <property type="match status" value="1"/>
</dbReference>
<dbReference type="GO" id="GO:0046872">
    <property type="term" value="F:metal ion binding"/>
    <property type="evidence" value="ECO:0007669"/>
    <property type="project" value="UniProtKB-KW"/>
</dbReference>
<dbReference type="InterPro" id="IPR006638">
    <property type="entry name" value="Elp3/MiaA/NifB-like_rSAM"/>
</dbReference>
<dbReference type="SFLD" id="SFLDG01123">
    <property type="entry name" value="methyltransferase_(Class_B)"/>
    <property type="match status" value="1"/>
</dbReference>
<dbReference type="CDD" id="cd01335">
    <property type="entry name" value="Radical_SAM"/>
    <property type="match status" value="1"/>
</dbReference>
<feature type="domain" description="B12-binding" evidence="6">
    <location>
        <begin position="1"/>
        <end position="134"/>
    </location>
</feature>
<keyword evidence="3" id="KW-0479">Metal-binding</keyword>
<dbReference type="SFLD" id="SFLDS00029">
    <property type="entry name" value="Radical_SAM"/>
    <property type="match status" value="1"/>
</dbReference>
<proteinExistence type="predicted"/>
<dbReference type="Proteomes" id="UP000579281">
    <property type="component" value="Unassembled WGS sequence"/>
</dbReference>
<dbReference type="SMART" id="SM00729">
    <property type="entry name" value="Elp3"/>
    <property type="match status" value="1"/>
</dbReference>
<dbReference type="PANTHER" id="PTHR43409">
    <property type="entry name" value="ANAEROBIC MAGNESIUM-PROTOPORPHYRIN IX MONOMETHYL ESTER CYCLASE-RELATED"/>
    <property type="match status" value="1"/>
</dbReference>